<sequence length="194" mass="22026">MAAEHHPHTEPLSTEQYRASRPNICGPDSGPEEPFPIVMYGLVQPGFGRGSKELGCPTANLPDDAIELMASKCQHGIYYGYARVHQPPHGKPGDLEETEIEVYPMVMSLGNNPYYNNEKMTAEVHVIHEFEHDFYGHEISVLVLGYIRPELDYTSRDALKEDIATDIRVTLNSVARPTYNKYREDAHWTRAQIR</sequence>
<dbReference type="GO" id="GO:0009398">
    <property type="term" value="P:FMN biosynthetic process"/>
    <property type="evidence" value="ECO:0007669"/>
    <property type="project" value="UniProtKB-UniPathway"/>
</dbReference>
<protein>
    <recommendedName>
        <fullName evidence="5">Riboflavin kinase</fullName>
        <ecNumber evidence="4">2.7.1.26</ecNumber>
    </recommendedName>
    <alternativeName>
        <fullName evidence="11">Flavin mononucleotide kinase 1</fullName>
    </alternativeName>
</protein>
<evidence type="ECO:0000256" key="11">
    <source>
        <dbReference type="ARBA" id="ARBA00029960"/>
    </source>
</evidence>
<keyword evidence="10" id="KW-0067">ATP-binding</keyword>
<dbReference type="GO" id="GO:0005739">
    <property type="term" value="C:mitochondrion"/>
    <property type="evidence" value="ECO:0007669"/>
    <property type="project" value="TreeGrafter"/>
</dbReference>
<dbReference type="UniPathway" id="UPA00276">
    <property type="reaction ID" value="UER00406"/>
</dbReference>
<dbReference type="HOGENOM" id="CLU_048437_3_2_1"/>
<dbReference type="EC" id="2.7.1.26" evidence="4"/>
<dbReference type="InterPro" id="IPR015865">
    <property type="entry name" value="Riboflavin_kinase_bac/euk"/>
</dbReference>
<dbReference type="Gene3D" id="2.40.30.30">
    <property type="entry name" value="Riboflavin kinase-like"/>
    <property type="match status" value="1"/>
</dbReference>
<dbReference type="RefSeq" id="XP_040624577.1">
    <property type="nucleotide sequence ID" value="XM_040773975.1"/>
</dbReference>
<evidence type="ECO:0000256" key="10">
    <source>
        <dbReference type="ARBA" id="ARBA00022840"/>
    </source>
</evidence>
<dbReference type="OMA" id="NGEVHKM"/>
<evidence type="ECO:0000256" key="3">
    <source>
        <dbReference type="ARBA" id="ARBA00010108"/>
    </source>
</evidence>
<evidence type="ECO:0000259" key="13">
    <source>
        <dbReference type="SMART" id="SM00904"/>
    </source>
</evidence>
<dbReference type="Proteomes" id="UP000030653">
    <property type="component" value="Unassembled WGS sequence"/>
</dbReference>
<evidence type="ECO:0000256" key="5">
    <source>
        <dbReference type="ARBA" id="ARBA00017394"/>
    </source>
</evidence>
<evidence type="ECO:0000256" key="9">
    <source>
        <dbReference type="ARBA" id="ARBA00022741"/>
    </source>
</evidence>
<feature type="region of interest" description="Disordered" evidence="12">
    <location>
        <begin position="1"/>
        <end position="30"/>
    </location>
</feature>
<dbReference type="PANTHER" id="PTHR22749:SF6">
    <property type="entry name" value="RIBOFLAVIN KINASE"/>
    <property type="match status" value="1"/>
</dbReference>
<comment type="function">
    <text evidence="1">Catalyzes the phosphorylation of riboflavin (vitamin B2) to form flavin mononucleotide (FMN) coenzyme.</text>
</comment>
<dbReference type="AlphaFoldDB" id="M5FRP9"/>
<dbReference type="STRING" id="1858805.M5FRP9"/>
<gene>
    <name evidence="14" type="ORF">DACRYDRAFT_25034</name>
</gene>
<feature type="domain" description="Riboflavin kinase" evidence="13">
    <location>
        <begin position="36"/>
        <end position="175"/>
    </location>
</feature>
<dbReference type="GO" id="GO:0009231">
    <property type="term" value="P:riboflavin biosynthetic process"/>
    <property type="evidence" value="ECO:0007669"/>
    <property type="project" value="InterPro"/>
</dbReference>
<keyword evidence="14" id="KW-0418">Kinase</keyword>
<evidence type="ECO:0000256" key="8">
    <source>
        <dbReference type="ARBA" id="ARBA00022679"/>
    </source>
</evidence>
<keyword evidence="7" id="KW-0288">FMN</keyword>
<evidence type="ECO:0000256" key="2">
    <source>
        <dbReference type="ARBA" id="ARBA00005201"/>
    </source>
</evidence>
<dbReference type="EMBL" id="JH795876">
    <property type="protein sequence ID" value="EJT97679.1"/>
    <property type="molecule type" value="Genomic_DNA"/>
</dbReference>
<keyword evidence="15" id="KW-1185">Reference proteome</keyword>
<dbReference type="SUPFAM" id="SSF82114">
    <property type="entry name" value="Riboflavin kinase-like"/>
    <property type="match status" value="1"/>
</dbReference>
<keyword evidence="9" id="KW-0547">Nucleotide-binding</keyword>
<dbReference type="InterPro" id="IPR023468">
    <property type="entry name" value="Riboflavin_kinase"/>
</dbReference>
<dbReference type="InterPro" id="IPR023465">
    <property type="entry name" value="Riboflavin_kinase_dom_sf"/>
</dbReference>
<evidence type="ECO:0000256" key="1">
    <source>
        <dbReference type="ARBA" id="ARBA00003572"/>
    </source>
</evidence>
<dbReference type="SMART" id="SM00904">
    <property type="entry name" value="Flavokinase"/>
    <property type="match status" value="1"/>
</dbReference>
<dbReference type="OrthoDB" id="276388at2759"/>
<organism evidence="14 15">
    <name type="scientific">Dacryopinax primogenitus (strain DJM 731)</name>
    <name type="common">Brown rot fungus</name>
    <dbReference type="NCBI Taxonomy" id="1858805"/>
    <lineage>
        <taxon>Eukaryota</taxon>
        <taxon>Fungi</taxon>
        <taxon>Dikarya</taxon>
        <taxon>Basidiomycota</taxon>
        <taxon>Agaricomycotina</taxon>
        <taxon>Dacrymycetes</taxon>
        <taxon>Dacrymycetales</taxon>
        <taxon>Dacrymycetaceae</taxon>
        <taxon>Dacryopinax</taxon>
    </lineage>
</organism>
<keyword evidence="6" id="KW-0285">Flavoprotein</keyword>
<reference evidence="14 15" key="1">
    <citation type="journal article" date="2012" name="Science">
        <title>The Paleozoic origin of enzymatic lignin decomposition reconstructed from 31 fungal genomes.</title>
        <authorList>
            <person name="Floudas D."/>
            <person name="Binder M."/>
            <person name="Riley R."/>
            <person name="Barry K."/>
            <person name="Blanchette R.A."/>
            <person name="Henrissat B."/>
            <person name="Martinez A.T."/>
            <person name="Otillar R."/>
            <person name="Spatafora J.W."/>
            <person name="Yadav J.S."/>
            <person name="Aerts A."/>
            <person name="Benoit I."/>
            <person name="Boyd A."/>
            <person name="Carlson A."/>
            <person name="Copeland A."/>
            <person name="Coutinho P.M."/>
            <person name="de Vries R.P."/>
            <person name="Ferreira P."/>
            <person name="Findley K."/>
            <person name="Foster B."/>
            <person name="Gaskell J."/>
            <person name="Glotzer D."/>
            <person name="Gorecki P."/>
            <person name="Heitman J."/>
            <person name="Hesse C."/>
            <person name="Hori C."/>
            <person name="Igarashi K."/>
            <person name="Jurgens J.A."/>
            <person name="Kallen N."/>
            <person name="Kersten P."/>
            <person name="Kohler A."/>
            <person name="Kuees U."/>
            <person name="Kumar T.K.A."/>
            <person name="Kuo A."/>
            <person name="LaButti K."/>
            <person name="Larrondo L.F."/>
            <person name="Lindquist E."/>
            <person name="Ling A."/>
            <person name="Lombard V."/>
            <person name="Lucas S."/>
            <person name="Lundell T."/>
            <person name="Martin R."/>
            <person name="McLaughlin D.J."/>
            <person name="Morgenstern I."/>
            <person name="Morin E."/>
            <person name="Murat C."/>
            <person name="Nagy L.G."/>
            <person name="Nolan M."/>
            <person name="Ohm R.A."/>
            <person name="Patyshakuliyeva A."/>
            <person name="Rokas A."/>
            <person name="Ruiz-Duenas F.J."/>
            <person name="Sabat G."/>
            <person name="Salamov A."/>
            <person name="Samejima M."/>
            <person name="Schmutz J."/>
            <person name="Slot J.C."/>
            <person name="St John F."/>
            <person name="Stenlid J."/>
            <person name="Sun H."/>
            <person name="Sun S."/>
            <person name="Syed K."/>
            <person name="Tsang A."/>
            <person name="Wiebenga A."/>
            <person name="Young D."/>
            <person name="Pisabarro A."/>
            <person name="Eastwood D.C."/>
            <person name="Martin F."/>
            <person name="Cullen D."/>
            <person name="Grigoriev I.V."/>
            <person name="Hibbett D.S."/>
        </authorList>
    </citation>
    <scope>NUCLEOTIDE SEQUENCE [LARGE SCALE GENOMIC DNA]</scope>
    <source>
        <strain evidence="14 15">DJM-731 SS1</strain>
    </source>
</reference>
<evidence type="ECO:0000313" key="15">
    <source>
        <dbReference type="Proteomes" id="UP000030653"/>
    </source>
</evidence>
<dbReference type="GeneID" id="63689037"/>
<dbReference type="Pfam" id="PF01687">
    <property type="entry name" value="Flavokinase"/>
    <property type="match status" value="1"/>
</dbReference>
<evidence type="ECO:0000256" key="6">
    <source>
        <dbReference type="ARBA" id="ARBA00022630"/>
    </source>
</evidence>
<keyword evidence="8" id="KW-0808">Transferase</keyword>
<evidence type="ECO:0000256" key="7">
    <source>
        <dbReference type="ARBA" id="ARBA00022643"/>
    </source>
</evidence>
<dbReference type="GO" id="GO:0005524">
    <property type="term" value="F:ATP binding"/>
    <property type="evidence" value="ECO:0007669"/>
    <property type="project" value="UniProtKB-KW"/>
</dbReference>
<accession>M5FRP9</accession>
<evidence type="ECO:0000256" key="12">
    <source>
        <dbReference type="SAM" id="MobiDB-lite"/>
    </source>
</evidence>
<name>M5FRP9_DACPD</name>
<dbReference type="PANTHER" id="PTHR22749">
    <property type="entry name" value="RIBOFLAVIN KINASE/FMN ADENYLYLTRANSFERASE"/>
    <property type="match status" value="1"/>
</dbReference>
<evidence type="ECO:0000256" key="4">
    <source>
        <dbReference type="ARBA" id="ARBA00012105"/>
    </source>
</evidence>
<evidence type="ECO:0000313" key="14">
    <source>
        <dbReference type="EMBL" id="EJT97679.1"/>
    </source>
</evidence>
<proteinExistence type="inferred from homology"/>
<comment type="pathway">
    <text evidence="2">Cofactor biosynthesis; FMN biosynthesis; FMN from riboflavin (ATP route): step 1/1.</text>
</comment>
<dbReference type="GO" id="GO:0008531">
    <property type="term" value="F:riboflavin kinase activity"/>
    <property type="evidence" value="ECO:0007669"/>
    <property type="project" value="UniProtKB-EC"/>
</dbReference>
<comment type="similarity">
    <text evidence="3">Belongs to the flavokinase family.</text>
</comment>